<evidence type="ECO:0000313" key="2">
    <source>
        <dbReference type="EMBL" id="MDH7638200.1"/>
    </source>
</evidence>
<evidence type="ECO:0000259" key="1">
    <source>
        <dbReference type="PROSITE" id="PS50404"/>
    </source>
</evidence>
<dbReference type="InterPro" id="IPR036249">
    <property type="entry name" value="Thioredoxin-like_sf"/>
</dbReference>
<sequence>MKLYWGPHTCAIGIHILLEEAGATFETEKIDVAGGGTRAEEFLRINPKGKVPTLLRDDGSVLTEFGAIGTWIARSYPEAGLIPDDAEAETRMVEILDYIEGTIHGQGFTRIFKPDYFEPQDALHGTLGLGRSKVEHQGREIVERAFALLDSQMAGAAYAVGETVSIADAALFYVERWAEPNKISLPSHVNDHFHRMLARSSVAKVRRLWGEG</sequence>
<dbReference type="Pfam" id="PF13409">
    <property type="entry name" value="GST_N_2"/>
    <property type="match status" value="1"/>
</dbReference>
<dbReference type="SFLD" id="SFLDG00358">
    <property type="entry name" value="Main_(cytGST)"/>
    <property type="match status" value="1"/>
</dbReference>
<dbReference type="InterPro" id="IPR004045">
    <property type="entry name" value="Glutathione_S-Trfase_N"/>
</dbReference>
<dbReference type="SFLD" id="SFLDG01150">
    <property type="entry name" value="Main.1:_Beta-like"/>
    <property type="match status" value="1"/>
</dbReference>
<reference evidence="2" key="1">
    <citation type="submission" date="2023-04" db="EMBL/GenBank/DDBJ databases">
        <title>Sphingomonas sp. MAHUQ-71 isolated from rice field.</title>
        <authorList>
            <person name="Huq M.A."/>
        </authorList>
    </citation>
    <scope>NUCLEOTIDE SEQUENCE</scope>
    <source>
        <strain evidence="2">MAHUQ-71</strain>
    </source>
</reference>
<dbReference type="InterPro" id="IPR036282">
    <property type="entry name" value="Glutathione-S-Trfase_C_sf"/>
</dbReference>
<dbReference type="CDD" id="cd03057">
    <property type="entry name" value="GST_N_Beta"/>
    <property type="match status" value="1"/>
</dbReference>
<dbReference type="SFLD" id="SFLDS00019">
    <property type="entry name" value="Glutathione_Transferase_(cytos"/>
    <property type="match status" value="1"/>
</dbReference>
<dbReference type="PROSITE" id="PS50404">
    <property type="entry name" value="GST_NTER"/>
    <property type="match status" value="1"/>
</dbReference>
<dbReference type="Proteomes" id="UP001160625">
    <property type="component" value="Unassembled WGS sequence"/>
</dbReference>
<proteinExistence type="predicted"/>
<dbReference type="InterPro" id="IPR040079">
    <property type="entry name" value="Glutathione_S-Trfase"/>
</dbReference>
<dbReference type="RefSeq" id="WP_281043515.1">
    <property type="nucleotide sequence ID" value="NZ_JARYGZ010000001.1"/>
</dbReference>
<dbReference type="Gene3D" id="1.20.1050.10">
    <property type="match status" value="1"/>
</dbReference>
<protein>
    <submittedName>
        <fullName evidence="2">Glutathione S-transferase N-terminal domain-containing protein</fullName>
    </submittedName>
</protein>
<feature type="domain" description="GST N-terminal" evidence="1">
    <location>
        <begin position="1"/>
        <end position="80"/>
    </location>
</feature>
<dbReference type="PANTHER" id="PTHR44051">
    <property type="entry name" value="GLUTATHIONE S-TRANSFERASE-RELATED"/>
    <property type="match status" value="1"/>
</dbReference>
<organism evidence="2 3">
    <name type="scientific">Sphingomonas oryzagri</name>
    <dbReference type="NCBI Taxonomy" id="3042314"/>
    <lineage>
        <taxon>Bacteria</taxon>
        <taxon>Pseudomonadati</taxon>
        <taxon>Pseudomonadota</taxon>
        <taxon>Alphaproteobacteria</taxon>
        <taxon>Sphingomonadales</taxon>
        <taxon>Sphingomonadaceae</taxon>
        <taxon>Sphingomonas</taxon>
    </lineage>
</organism>
<gene>
    <name evidence="2" type="ORF">QGN17_05610</name>
</gene>
<name>A0ABT6MYR6_9SPHN</name>
<dbReference type="EMBL" id="JARYGZ010000001">
    <property type="protein sequence ID" value="MDH7638200.1"/>
    <property type="molecule type" value="Genomic_DNA"/>
</dbReference>
<keyword evidence="3" id="KW-1185">Reference proteome</keyword>
<accession>A0ABT6MYR6</accession>
<dbReference type="PANTHER" id="PTHR44051:SF8">
    <property type="entry name" value="GLUTATHIONE S-TRANSFERASE GSTA"/>
    <property type="match status" value="1"/>
</dbReference>
<dbReference type="SUPFAM" id="SSF52833">
    <property type="entry name" value="Thioredoxin-like"/>
    <property type="match status" value="1"/>
</dbReference>
<dbReference type="SUPFAM" id="SSF47616">
    <property type="entry name" value="GST C-terminal domain-like"/>
    <property type="match status" value="1"/>
</dbReference>
<dbReference type="Gene3D" id="3.40.30.10">
    <property type="entry name" value="Glutaredoxin"/>
    <property type="match status" value="1"/>
</dbReference>
<dbReference type="Pfam" id="PF13410">
    <property type="entry name" value="GST_C_2"/>
    <property type="match status" value="1"/>
</dbReference>
<evidence type="ECO:0000313" key="3">
    <source>
        <dbReference type="Proteomes" id="UP001160625"/>
    </source>
</evidence>
<comment type="caution">
    <text evidence="2">The sequence shown here is derived from an EMBL/GenBank/DDBJ whole genome shotgun (WGS) entry which is preliminary data.</text>
</comment>